<reference evidence="1 2" key="1">
    <citation type="submission" date="2020-03" db="EMBL/GenBank/DDBJ databases">
        <title>Complete genome sequence of Shewanella sp.</title>
        <authorList>
            <person name="Kim Y.-S."/>
            <person name="Kim S.-J."/>
            <person name="Jung H.-K."/>
            <person name="Kim K.-H."/>
        </authorList>
    </citation>
    <scope>NUCLEOTIDE SEQUENCE [LARGE SCALE GENOMIC DNA]</scope>
    <source>
        <strain evidence="1 2">PN3F2</strain>
        <plasmid evidence="1 2">pPN3F2_2</plasmid>
    </source>
</reference>
<accession>A0A6G9QPZ8</accession>
<sequence length="131" mass="15079">MSTINLDIDQAQTLNAYCENVQALINLMYANAEINDGFCKQAFIDDRTPYQAATDWFTDEPISFAIEEHFSKMFNLLDIDIEGYQDIRRAVFSRNIKDGQMFNVYHGQSSKSGAIWKTDLITSLKIFTEEE</sequence>
<keyword evidence="1" id="KW-0614">Plasmid</keyword>
<protein>
    <submittedName>
        <fullName evidence="1">Uncharacterized protein</fullName>
    </submittedName>
</protein>
<evidence type="ECO:0000313" key="2">
    <source>
        <dbReference type="Proteomes" id="UP000502608"/>
    </source>
</evidence>
<proteinExistence type="predicted"/>
<dbReference type="RefSeq" id="WP_167680464.1">
    <property type="nucleotide sequence ID" value="NZ_CP050315.1"/>
</dbReference>
<dbReference type="EMBL" id="CP050315">
    <property type="protein sequence ID" value="QIR16636.1"/>
    <property type="molecule type" value="Genomic_DNA"/>
</dbReference>
<dbReference type="Proteomes" id="UP000502608">
    <property type="component" value="Plasmid pPN3F2_2"/>
</dbReference>
<dbReference type="AlphaFoldDB" id="A0A6G9QPZ8"/>
<name>A0A6G9QPZ8_9GAMM</name>
<gene>
    <name evidence="1" type="ORF">HBH39_19360</name>
</gene>
<dbReference type="KEGG" id="saes:HBH39_19360"/>
<geneLocation type="plasmid" evidence="1 2">
    <name>pPN3F2_2</name>
</geneLocation>
<keyword evidence="2" id="KW-1185">Reference proteome</keyword>
<organism evidence="1 2">
    <name type="scientific">Shewanella aestuarii</name>
    <dbReference type="NCBI Taxonomy" id="1028752"/>
    <lineage>
        <taxon>Bacteria</taxon>
        <taxon>Pseudomonadati</taxon>
        <taxon>Pseudomonadota</taxon>
        <taxon>Gammaproteobacteria</taxon>
        <taxon>Alteromonadales</taxon>
        <taxon>Shewanellaceae</taxon>
        <taxon>Shewanella</taxon>
    </lineage>
</organism>
<evidence type="ECO:0000313" key="1">
    <source>
        <dbReference type="EMBL" id="QIR16636.1"/>
    </source>
</evidence>